<sequence>MPQHVVVVGAGVIGLSSAILLQQARYTVTIVARDFPAPFETMDPLTKINYTSPWGGAHNRWVPPHPSLPATLAREHAFSLRTYTHMQNLHASHPDTAGITFLKGVEYLERPGPEHLALSTPSNPNALNLPGNFRLLEESEFPADGGRVKWGCEYDTWCVNPMVYCSFLLRRFVHRGGRVVARELRRPEEVFAMIGSELGGNDGEAVAAVVNASGTGLVPDPDMTITRGQTCLVAEDCDATVTRQNADGSWTFCVPRGFEGGTVIGGTKEVNNWDVKPSMEVRAELLKKFGETYPKILGEKGELTVVRDIVGRRPTRNGGPRVEGEVMPGAGFVMHAYGLGGRGYELSWGVAEAVVEGVEAQIRGAEARL</sequence>
<comment type="similarity">
    <text evidence="2">Belongs to the DAMOX/DASOX family.</text>
</comment>
<dbReference type="InterPro" id="IPR006181">
    <property type="entry name" value="D-amino_acid_oxidase_CS"/>
</dbReference>
<dbReference type="PANTHER" id="PTHR11530:SF26">
    <property type="entry name" value="FAD DEPENDENT OXIDOREDUCTASE SUPERFAMILY (AFU_ORTHOLOGUE AFUA_5G13940)"/>
    <property type="match status" value="1"/>
</dbReference>
<dbReference type="PANTHER" id="PTHR11530">
    <property type="entry name" value="D-AMINO ACID OXIDASE"/>
    <property type="match status" value="1"/>
</dbReference>
<evidence type="ECO:0000259" key="7">
    <source>
        <dbReference type="Pfam" id="PF01266"/>
    </source>
</evidence>
<dbReference type="EMBL" id="MU854318">
    <property type="protein sequence ID" value="KAK4044465.1"/>
    <property type="molecule type" value="Genomic_DNA"/>
</dbReference>
<dbReference type="PROSITE" id="PS00677">
    <property type="entry name" value="DAO"/>
    <property type="match status" value="1"/>
</dbReference>
<dbReference type="GO" id="GO:0005737">
    <property type="term" value="C:cytoplasm"/>
    <property type="evidence" value="ECO:0007669"/>
    <property type="project" value="TreeGrafter"/>
</dbReference>
<comment type="cofactor">
    <cofactor evidence="1 6">
        <name>FAD</name>
        <dbReference type="ChEBI" id="CHEBI:57692"/>
    </cofactor>
</comment>
<evidence type="ECO:0000256" key="5">
    <source>
        <dbReference type="ARBA" id="ARBA00023002"/>
    </source>
</evidence>
<evidence type="ECO:0000313" key="9">
    <source>
        <dbReference type="Proteomes" id="UP001303115"/>
    </source>
</evidence>
<dbReference type="GO" id="GO:0019478">
    <property type="term" value="P:D-amino acid catabolic process"/>
    <property type="evidence" value="ECO:0007669"/>
    <property type="project" value="TreeGrafter"/>
</dbReference>
<feature type="binding site" evidence="6">
    <location>
        <position position="341"/>
    </location>
    <ligand>
        <name>D-dopa</name>
        <dbReference type="ChEBI" id="CHEBI:149689"/>
    </ligand>
</feature>
<dbReference type="Gene3D" id="3.30.9.10">
    <property type="entry name" value="D-Amino Acid Oxidase, subunit A, domain 2"/>
    <property type="match status" value="1"/>
</dbReference>
<dbReference type="AlphaFoldDB" id="A0AAN6SW59"/>
<dbReference type="SUPFAM" id="SSF51971">
    <property type="entry name" value="Nucleotide-binding domain"/>
    <property type="match status" value="1"/>
</dbReference>
<organism evidence="8 9">
    <name type="scientific">Parachaetomium inaequale</name>
    <dbReference type="NCBI Taxonomy" id="2588326"/>
    <lineage>
        <taxon>Eukaryota</taxon>
        <taxon>Fungi</taxon>
        <taxon>Dikarya</taxon>
        <taxon>Ascomycota</taxon>
        <taxon>Pezizomycotina</taxon>
        <taxon>Sordariomycetes</taxon>
        <taxon>Sordariomycetidae</taxon>
        <taxon>Sordariales</taxon>
        <taxon>Chaetomiaceae</taxon>
        <taxon>Parachaetomium</taxon>
    </lineage>
</organism>
<dbReference type="SUPFAM" id="SSF54373">
    <property type="entry name" value="FAD-linked reductases, C-terminal domain"/>
    <property type="match status" value="1"/>
</dbReference>
<feature type="domain" description="FAD dependent oxidoreductase" evidence="7">
    <location>
        <begin position="4"/>
        <end position="356"/>
    </location>
</feature>
<evidence type="ECO:0000256" key="4">
    <source>
        <dbReference type="ARBA" id="ARBA00022827"/>
    </source>
</evidence>
<evidence type="ECO:0000256" key="2">
    <source>
        <dbReference type="ARBA" id="ARBA00006730"/>
    </source>
</evidence>
<dbReference type="PIRSF" id="PIRSF000189">
    <property type="entry name" value="D-aa_oxidase"/>
    <property type="match status" value="1"/>
</dbReference>
<keyword evidence="9" id="KW-1185">Reference proteome</keyword>
<gene>
    <name evidence="8" type="ORF">C8A01DRAFT_42648</name>
</gene>
<dbReference type="Gene3D" id="3.40.50.720">
    <property type="entry name" value="NAD(P)-binding Rossmann-like Domain"/>
    <property type="match status" value="1"/>
</dbReference>
<evidence type="ECO:0000256" key="6">
    <source>
        <dbReference type="PIRSR" id="PIRSR000189-1"/>
    </source>
</evidence>
<dbReference type="InterPro" id="IPR023209">
    <property type="entry name" value="DAO"/>
</dbReference>
<evidence type="ECO:0000256" key="1">
    <source>
        <dbReference type="ARBA" id="ARBA00001974"/>
    </source>
</evidence>
<proteinExistence type="inferred from homology"/>
<evidence type="ECO:0000256" key="3">
    <source>
        <dbReference type="ARBA" id="ARBA00022630"/>
    </source>
</evidence>
<protein>
    <recommendedName>
        <fullName evidence="7">FAD dependent oxidoreductase domain-containing protein</fullName>
    </recommendedName>
</protein>
<dbReference type="Pfam" id="PF01266">
    <property type="entry name" value="DAO"/>
    <property type="match status" value="1"/>
</dbReference>
<feature type="binding site" evidence="6">
    <location>
        <begin position="51"/>
        <end position="52"/>
    </location>
    <ligand>
        <name>FAD</name>
        <dbReference type="ChEBI" id="CHEBI:57692"/>
    </ligand>
</feature>
<dbReference type="GO" id="GO:0003884">
    <property type="term" value="F:D-amino-acid oxidase activity"/>
    <property type="evidence" value="ECO:0007669"/>
    <property type="project" value="InterPro"/>
</dbReference>
<keyword evidence="3" id="KW-0285">Flavoprotein</keyword>
<dbReference type="Proteomes" id="UP001303115">
    <property type="component" value="Unassembled WGS sequence"/>
</dbReference>
<keyword evidence="5" id="KW-0560">Oxidoreductase</keyword>
<evidence type="ECO:0000313" key="8">
    <source>
        <dbReference type="EMBL" id="KAK4044465.1"/>
    </source>
</evidence>
<keyword evidence="4 6" id="KW-0274">FAD</keyword>
<accession>A0AAN6SW59</accession>
<name>A0AAN6SW59_9PEZI</name>
<comment type="caution">
    <text evidence="8">The sequence shown here is derived from an EMBL/GenBank/DDBJ whole genome shotgun (WGS) entry which is preliminary data.</text>
</comment>
<dbReference type="GO" id="GO:0071949">
    <property type="term" value="F:FAD binding"/>
    <property type="evidence" value="ECO:0007669"/>
    <property type="project" value="InterPro"/>
</dbReference>
<reference evidence="9" key="1">
    <citation type="journal article" date="2023" name="Mol. Phylogenet. Evol.">
        <title>Genome-scale phylogeny and comparative genomics of the fungal order Sordariales.</title>
        <authorList>
            <person name="Hensen N."/>
            <person name="Bonometti L."/>
            <person name="Westerberg I."/>
            <person name="Brannstrom I.O."/>
            <person name="Guillou S."/>
            <person name="Cros-Aarteil S."/>
            <person name="Calhoun S."/>
            <person name="Haridas S."/>
            <person name="Kuo A."/>
            <person name="Mondo S."/>
            <person name="Pangilinan J."/>
            <person name="Riley R."/>
            <person name="LaButti K."/>
            <person name="Andreopoulos B."/>
            <person name="Lipzen A."/>
            <person name="Chen C."/>
            <person name="Yan M."/>
            <person name="Daum C."/>
            <person name="Ng V."/>
            <person name="Clum A."/>
            <person name="Steindorff A."/>
            <person name="Ohm R.A."/>
            <person name="Martin F."/>
            <person name="Silar P."/>
            <person name="Natvig D.O."/>
            <person name="Lalanne C."/>
            <person name="Gautier V."/>
            <person name="Ament-Velasquez S.L."/>
            <person name="Kruys A."/>
            <person name="Hutchinson M.I."/>
            <person name="Powell A.J."/>
            <person name="Barry K."/>
            <person name="Miller A.N."/>
            <person name="Grigoriev I.V."/>
            <person name="Debuchy R."/>
            <person name="Gladieux P."/>
            <person name="Hiltunen Thoren M."/>
            <person name="Johannesson H."/>
        </authorList>
    </citation>
    <scope>NUCLEOTIDE SEQUENCE [LARGE SCALE GENOMIC DNA]</scope>
    <source>
        <strain evidence="9">CBS 284.82</strain>
    </source>
</reference>
<feature type="binding site" evidence="6">
    <location>
        <position position="313"/>
    </location>
    <ligand>
        <name>D-serine</name>
        <dbReference type="ChEBI" id="CHEBI:35247"/>
    </ligand>
</feature>
<dbReference type="InterPro" id="IPR006076">
    <property type="entry name" value="FAD-dep_OxRdtase"/>
</dbReference>